<keyword evidence="5" id="KW-0408">Iron</keyword>
<dbReference type="Gene3D" id="3.10.180.10">
    <property type="entry name" value="2,3-Dihydroxybiphenyl 1,2-Dioxygenase, domain 1"/>
    <property type="match status" value="2"/>
</dbReference>
<dbReference type="SUPFAM" id="SSF54593">
    <property type="entry name" value="Glyoxalase/Bleomycin resistance protein/Dihydroxybiphenyl dioxygenase"/>
    <property type="match status" value="1"/>
</dbReference>
<dbReference type="NCBIfam" id="TIGR01263">
    <property type="entry name" value="4HPPD"/>
    <property type="match status" value="1"/>
</dbReference>
<proteinExistence type="inferred from homology"/>
<dbReference type="Proteomes" id="UP001428817">
    <property type="component" value="Unassembled WGS sequence"/>
</dbReference>
<evidence type="ECO:0000313" key="7">
    <source>
        <dbReference type="EMBL" id="GAA5175923.1"/>
    </source>
</evidence>
<dbReference type="Pfam" id="PF00903">
    <property type="entry name" value="Glyoxalase"/>
    <property type="match status" value="1"/>
</dbReference>
<evidence type="ECO:0000256" key="4">
    <source>
        <dbReference type="ARBA" id="ARBA00022737"/>
    </source>
</evidence>
<dbReference type="PANTHER" id="PTHR11959:SF1">
    <property type="entry name" value="4-HYDROXYPHENYLPYRUVATE DIOXYGENASE"/>
    <property type="match status" value="1"/>
</dbReference>
<sequence length="340" mass="36270">MRDARAAASEFSSAYGFVELLAAPAGPARSVVLGQGSIVLALTEPPDIGPGRDFLAAHGDGLARIGFACTDLREVYARAVAGGARVIEPPRRFGPVRMAALRGVGDIVHTLVEQPAGAPTRFLPGLGSVPRGPVPAPLGLREIDHFAICVPHGELAEVVAHYQRAWGFEQIFAERIEVGAQAMDSVVVASPDRGAVFTLIQPGGAEPGQIDHFLREHGGPGVQHMALRTDDIVATVGELQARNVPFGQTPGAYYEQLPGRVGSTRHEVELLRRLGVLADRDHDGDLFQIFTRSGHDRGTYFTEIIERDGATTFGANNVKALFEAKQRELDQLAAPARSAS</sequence>
<gene>
    <name evidence="7" type="primary">hppD_3</name>
    <name evidence="7" type="ORF">GCM10023321_82980</name>
</gene>
<dbReference type="InterPro" id="IPR041736">
    <property type="entry name" value="4OHPhenylPyrv_dOase_N"/>
</dbReference>
<dbReference type="InterPro" id="IPR041735">
    <property type="entry name" value="4OHPhenylPyrv_dOase_C"/>
</dbReference>
<dbReference type="InterPro" id="IPR029068">
    <property type="entry name" value="Glyas_Bleomycin-R_OHBP_Dase"/>
</dbReference>
<keyword evidence="4" id="KW-0677">Repeat</keyword>
<accession>A0ABP9REU7</accession>
<dbReference type="PROSITE" id="PS51819">
    <property type="entry name" value="VOC"/>
    <property type="match status" value="2"/>
</dbReference>
<feature type="domain" description="VOC" evidence="6">
    <location>
        <begin position="1"/>
        <end position="114"/>
    </location>
</feature>
<comment type="caution">
    <text evidence="7">The sequence shown here is derived from an EMBL/GenBank/DDBJ whole genome shotgun (WGS) entry which is preliminary data.</text>
</comment>
<dbReference type="EMBL" id="BAABJP010000068">
    <property type="protein sequence ID" value="GAA5175923.1"/>
    <property type="molecule type" value="Genomic_DNA"/>
</dbReference>
<reference evidence="8" key="1">
    <citation type="journal article" date="2019" name="Int. J. Syst. Evol. Microbiol.">
        <title>The Global Catalogue of Microorganisms (GCM) 10K type strain sequencing project: providing services to taxonomists for standard genome sequencing and annotation.</title>
        <authorList>
            <consortium name="The Broad Institute Genomics Platform"/>
            <consortium name="The Broad Institute Genome Sequencing Center for Infectious Disease"/>
            <person name="Wu L."/>
            <person name="Ma J."/>
        </authorList>
    </citation>
    <scope>NUCLEOTIDE SEQUENCE [LARGE SCALE GENOMIC DNA]</scope>
    <source>
        <strain evidence="8">JCM 18303</strain>
    </source>
</reference>
<comment type="cofactor">
    <cofactor evidence="1">
        <name>Fe cation</name>
        <dbReference type="ChEBI" id="CHEBI:24875"/>
    </cofactor>
</comment>
<dbReference type="CDD" id="cd07250">
    <property type="entry name" value="HPPD_C_like"/>
    <property type="match status" value="1"/>
</dbReference>
<comment type="similarity">
    <text evidence="2">Belongs to the 4HPPD family.</text>
</comment>
<dbReference type="CDD" id="cd08342">
    <property type="entry name" value="HPPD_N_like"/>
    <property type="match status" value="1"/>
</dbReference>
<evidence type="ECO:0000259" key="6">
    <source>
        <dbReference type="PROSITE" id="PS51819"/>
    </source>
</evidence>
<feature type="domain" description="VOC" evidence="6">
    <location>
        <begin position="142"/>
        <end position="292"/>
    </location>
</feature>
<keyword evidence="3" id="KW-0479">Metal-binding</keyword>
<dbReference type="PANTHER" id="PTHR11959">
    <property type="entry name" value="4-HYDROXYPHENYLPYRUVATE DIOXYGENASE"/>
    <property type="match status" value="1"/>
</dbReference>
<evidence type="ECO:0000256" key="3">
    <source>
        <dbReference type="ARBA" id="ARBA00022723"/>
    </source>
</evidence>
<evidence type="ECO:0000256" key="2">
    <source>
        <dbReference type="ARBA" id="ARBA00005877"/>
    </source>
</evidence>
<keyword evidence="8" id="KW-1185">Reference proteome</keyword>
<organism evidence="7 8">
    <name type="scientific">Pseudonocardia eucalypti</name>
    <dbReference type="NCBI Taxonomy" id="648755"/>
    <lineage>
        <taxon>Bacteria</taxon>
        <taxon>Bacillati</taxon>
        <taxon>Actinomycetota</taxon>
        <taxon>Actinomycetes</taxon>
        <taxon>Pseudonocardiales</taxon>
        <taxon>Pseudonocardiaceae</taxon>
        <taxon>Pseudonocardia</taxon>
    </lineage>
</organism>
<dbReference type="InterPro" id="IPR037523">
    <property type="entry name" value="VOC_core"/>
</dbReference>
<evidence type="ECO:0000256" key="1">
    <source>
        <dbReference type="ARBA" id="ARBA00001962"/>
    </source>
</evidence>
<evidence type="ECO:0000256" key="5">
    <source>
        <dbReference type="ARBA" id="ARBA00023004"/>
    </source>
</evidence>
<dbReference type="PIRSF" id="PIRSF009283">
    <property type="entry name" value="HPP_dOase"/>
    <property type="match status" value="1"/>
</dbReference>
<dbReference type="InterPro" id="IPR004360">
    <property type="entry name" value="Glyas_Fos-R_dOase_dom"/>
</dbReference>
<evidence type="ECO:0000313" key="8">
    <source>
        <dbReference type="Proteomes" id="UP001428817"/>
    </source>
</evidence>
<keyword evidence="7" id="KW-0560">Oxidoreductase</keyword>
<dbReference type="Pfam" id="PF13669">
    <property type="entry name" value="Glyoxalase_4"/>
    <property type="match status" value="1"/>
</dbReference>
<dbReference type="GO" id="GO:0051213">
    <property type="term" value="F:dioxygenase activity"/>
    <property type="evidence" value="ECO:0007669"/>
    <property type="project" value="UniProtKB-KW"/>
</dbReference>
<name>A0ABP9REU7_9PSEU</name>
<dbReference type="InterPro" id="IPR005956">
    <property type="entry name" value="4OHPhenylPyrv_dOase"/>
</dbReference>
<keyword evidence="7" id="KW-0223">Dioxygenase</keyword>
<protein>
    <submittedName>
        <fullName evidence="7">4-hydroxyphenylpyruvate dioxygenase</fullName>
    </submittedName>
</protein>